<evidence type="ECO:0000313" key="9">
    <source>
        <dbReference type="Proteomes" id="UP000189701"/>
    </source>
</evidence>
<feature type="domain" description="Reverse transcriptase RNase H-like" evidence="8">
    <location>
        <begin position="11"/>
        <end position="110"/>
    </location>
</feature>
<evidence type="ECO:0000313" key="10">
    <source>
        <dbReference type="RefSeq" id="XP_009793982.1"/>
    </source>
</evidence>
<dbReference type="Proteomes" id="UP000189701">
    <property type="component" value="Unplaced"/>
</dbReference>
<accession>A0A1U7XPJ1</accession>
<evidence type="ECO:0000256" key="4">
    <source>
        <dbReference type="ARBA" id="ARBA00022759"/>
    </source>
</evidence>
<evidence type="ECO:0000256" key="2">
    <source>
        <dbReference type="ARBA" id="ARBA00022695"/>
    </source>
</evidence>
<evidence type="ECO:0000256" key="5">
    <source>
        <dbReference type="ARBA" id="ARBA00022801"/>
    </source>
</evidence>
<dbReference type="eggNOG" id="KOG0017">
    <property type="taxonomic scope" value="Eukaryota"/>
</dbReference>
<evidence type="ECO:0000256" key="6">
    <source>
        <dbReference type="ARBA" id="ARBA00022918"/>
    </source>
</evidence>
<feature type="compositionally biased region" description="Low complexity" evidence="7">
    <location>
        <begin position="228"/>
        <end position="240"/>
    </location>
</feature>
<keyword evidence="6" id="KW-0695">RNA-directed DNA polymerase</keyword>
<dbReference type="Pfam" id="PF17917">
    <property type="entry name" value="RT_RNaseH"/>
    <property type="match status" value="1"/>
</dbReference>
<reference evidence="10" key="2">
    <citation type="submission" date="2025-08" db="UniProtKB">
        <authorList>
            <consortium name="RefSeq"/>
        </authorList>
    </citation>
    <scope>IDENTIFICATION</scope>
    <source>
        <tissue evidence="10">Leaf</tissue>
    </source>
</reference>
<sequence>MSSSPVLALPDLAKPFEVQIDASDCALGGVLLQEGHPVAYESRKLKDAERRYATHEKELLAVVHCLRLWRHYLLGTPFVVKRDNIAVSHFVTQPKLNGRQSRWQELLAEFHFNLEYRSGNTNHVGDALSRRADLASVCLLATLRGSEVATFIKDQIHDLLIKDPTAQYLVELVGHGKTRQFYKEDGFLKVKGNRLYVPKGEDLRRILLAECHDTLSTQQPPSASLTGPNPARRNSNNNSPKQPLVTPNPIKLAKISQRPPIQRVPV</sequence>
<dbReference type="Gene3D" id="3.10.20.370">
    <property type="match status" value="1"/>
</dbReference>
<feature type="compositionally biased region" description="Polar residues" evidence="7">
    <location>
        <begin position="215"/>
        <end position="227"/>
    </location>
</feature>
<keyword evidence="3" id="KW-0540">Nuclease</keyword>
<reference evidence="9" key="1">
    <citation type="journal article" date="2013" name="Genome Biol.">
        <title>Reference genomes and transcriptomes of Nicotiana sylvestris and Nicotiana tomentosiformis.</title>
        <authorList>
            <person name="Sierro N."/>
            <person name="Battey J.N."/>
            <person name="Ouadi S."/>
            <person name="Bovet L."/>
            <person name="Goepfert S."/>
            <person name="Bakaher N."/>
            <person name="Peitsch M.C."/>
            <person name="Ivanov N.V."/>
        </authorList>
    </citation>
    <scope>NUCLEOTIDE SEQUENCE [LARGE SCALE GENOMIC DNA]</scope>
</reference>
<evidence type="ECO:0000256" key="3">
    <source>
        <dbReference type="ARBA" id="ARBA00022722"/>
    </source>
</evidence>
<keyword evidence="5" id="KW-0378">Hydrolase</keyword>
<dbReference type="AlphaFoldDB" id="A0A1U7XPJ1"/>
<keyword evidence="1" id="KW-0808">Transferase</keyword>
<dbReference type="CDD" id="cd09274">
    <property type="entry name" value="RNase_HI_RT_Ty3"/>
    <property type="match status" value="1"/>
</dbReference>
<dbReference type="GO" id="GO:0004519">
    <property type="term" value="F:endonuclease activity"/>
    <property type="evidence" value="ECO:0007669"/>
    <property type="project" value="UniProtKB-KW"/>
</dbReference>
<keyword evidence="9" id="KW-1185">Reference proteome</keyword>
<dbReference type="FunFam" id="3.10.20.370:FF:000001">
    <property type="entry name" value="Retrovirus-related Pol polyprotein from transposon 17.6-like protein"/>
    <property type="match status" value="1"/>
</dbReference>
<feature type="region of interest" description="Disordered" evidence="7">
    <location>
        <begin position="215"/>
        <end position="266"/>
    </location>
</feature>
<evidence type="ECO:0000256" key="7">
    <source>
        <dbReference type="SAM" id="MobiDB-lite"/>
    </source>
</evidence>
<dbReference type="GO" id="GO:0003964">
    <property type="term" value="F:RNA-directed DNA polymerase activity"/>
    <property type="evidence" value="ECO:0007669"/>
    <property type="project" value="UniProtKB-KW"/>
</dbReference>
<dbReference type="PANTHER" id="PTHR34072:SF41">
    <property type="entry name" value="REVERSE TRANSCRIPTASE_RETROTRANSPOSON-DERIVED PROTEIN RNASE H-LIKE DOMAIN-CONTAINING PROTEIN"/>
    <property type="match status" value="1"/>
</dbReference>
<dbReference type="GO" id="GO:0016787">
    <property type="term" value="F:hydrolase activity"/>
    <property type="evidence" value="ECO:0007669"/>
    <property type="project" value="UniProtKB-KW"/>
</dbReference>
<dbReference type="STRING" id="4096.A0A1U7XPJ1"/>
<keyword evidence="4" id="KW-0255">Endonuclease</keyword>
<dbReference type="PANTHER" id="PTHR34072">
    <property type="entry name" value="ENZYMATIC POLYPROTEIN-RELATED"/>
    <property type="match status" value="1"/>
</dbReference>
<dbReference type="InterPro" id="IPR043502">
    <property type="entry name" value="DNA/RNA_pol_sf"/>
</dbReference>
<proteinExistence type="predicted"/>
<protein>
    <submittedName>
        <fullName evidence="10">Uncharacterized protein LOC104240794</fullName>
    </submittedName>
</protein>
<evidence type="ECO:0000256" key="1">
    <source>
        <dbReference type="ARBA" id="ARBA00022679"/>
    </source>
</evidence>
<dbReference type="SUPFAM" id="SSF56672">
    <property type="entry name" value="DNA/RNA polymerases"/>
    <property type="match status" value="1"/>
</dbReference>
<evidence type="ECO:0000259" key="8">
    <source>
        <dbReference type="Pfam" id="PF17917"/>
    </source>
</evidence>
<name>A0A1U7XPJ1_NICSY</name>
<dbReference type="RefSeq" id="XP_009793982.1">
    <property type="nucleotide sequence ID" value="XM_009795680.1"/>
</dbReference>
<organism evidence="9 10">
    <name type="scientific">Nicotiana sylvestris</name>
    <name type="common">Wood tobacco</name>
    <name type="synonym">South American tobacco</name>
    <dbReference type="NCBI Taxonomy" id="4096"/>
    <lineage>
        <taxon>Eukaryota</taxon>
        <taxon>Viridiplantae</taxon>
        <taxon>Streptophyta</taxon>
        <taxon>Embryophyta</taxon>
        <taxon>Tracheophyta</taxon>
        <taxon>Spermatophyta</taxon>
        <taxon>Magnoliopsida</taxon>
        <taxon>eudicotyledons</taxon>
        <taxon>Gunneridae</taxon>
        <taxon>Pentapetalae</taxon>
        <taxon>asterids</taxon>
        <taxon>lamiids</taxon>
        <taxon>Solanales</taxon>
        <taxon>Solanaceae</taxon>
        <taxon>Nicotianoideae</taxon>
        <taxon>Nicotianeae</taxon>
        <taxon>Nicotiana</taxon>
    </lineage>
</organism>
<dbReference type="InterPro" id="IPR041373">
    <property type="entry name" value="RT_RNaseH"/>
</dbReference>
<keyword evidence="2" id="KW-0548">Nucleotidyltransferase</keyword>
<gene>
    <name evidence="10" type="primary">LOC104240794</name>
</gene>